<reference evidence="2" key="1">
    <citation type="submission" date="2014-09" db="EMBL/GenBank/DDBJ databases">
        <authorList>
            <person name="Magalhaes I.L.F."/>
            <person name="Oliveira U."/>
            <person name="Santos F.R."/>
            <person name="Vidigal T.H.D.A."/>
            <person name="Brescovit A.D."/>
            <person name="Santos A.J."/>
        </authorList>
    </citation>
    <scope>NUCLEOTIDE SEQUENCE</scope>
    <source>
        <tissue evidence="2">Shoot tissue taken approximately 20 cm above the soil surface</tissue>
    </source>
</reference>
<dbReference type="AlphaFoldDB" id="A0A0A9DJF4"/>
<organism evidence="2">
    <name type="scientific">Arundo donax</name>
    <name type="common">Giant reed</name>
    <name type="synonym">Donax arundinaceus</name>
    <dbReference type="NCBI Taxonomy" id="35708"/>
    <lineage>
        <taxon>Eukaryota</taxon>
        <taxon>Viridiplantae</taxon>
        <taxon>Streptophyta</taxon>
        <taxon>Embryophyta</taxon>
        <taxon>Tracheophyta</taxon>
        <taxon>Spermatophyta</taxon>
        <taxon>Magnoliopsida</taxon>
        <taxon>Liliopsida</taxon>
        <taxon>Poales</taxon>
        <taxon>Poaceae</taxon>
        <taxon>PACMAD clade</taxon>
        <taxon>Arundinoideae</taxon>
        <taxon>Arundineae</taxon>
        <taxon>Arundo</taxon>
    </lineage>
</organism>
<accession>A0A0A9DJF4</accession>
<evidence type="ECO:0000256" key="1">
    <source>
        <dbReference type="SAM" id="MobiDB-lite"/>
    </source>
</evidence>
<dbReference type="EMBL" id="GBRH01211082">
    <property type="protein sequence ID" value="JAD86813.1"/>
    <property type="molecule type" value="Transcribed_RNA"/>
</dbReference>
<proteinExistence type="predicted"/>
<evidence type="ECO:0000313" key="2">
    <source>
        <dbReference type="EMBL" id="JAD86813.1"/>
    </source>
</evidence>
<reference evidence="2" key="2">
    <citation type="journal article" date="2015" name="Data Brief">
        <title>Shoot transcriptome of the giant reed, Arundo donax.</title>
        <authorList>
            <person name="Barrero R.A."/>
            <person name="Guerrero F.D."/>
            <person name="Moolhuijzen P."/>
            <person name="Goolsby J.A."/>
            <person name="Tidwell J."/>
            <person name="Bellgard S.E."/>
            <person name="Bellgard M.I."/>
        </authorList>
    </citation>
    <scope>NUCLEOTIDE SEQUENCE</scope>
    <source>
        <tissue evidence="2">Shoot tissue taken approximately 20 cm above the soil surface</tissue>
    </source>
</reference>
<sequence length="69" mass="7828">MMNSQKKHIKCQLINKTNLDSRDGKSWPEPWEAGSPPVAGDSPSRLALPANCPFRRCILIIIRNTTNFY</sequence>
<protein>
    <submittedName>
        <fullName evidence="2">Uncharacterized protein</fullName>
    </submittedName>
</protein>
<name>A0A0A9DJF4_ARUDO</name>
<feature type="region of interest" description="Disordered" evidence="1">
    <location>
        <begin position="19"/>
        <end position="42"/>
    </location>
</feature>